<evidence type="ECO:0000313" key="1">
    <source>
        <dbReference type="Proteomes" id="UP000887579"/>
    </source>
</evidence>
<proteinExistence type="predicted"/>
<accession>A0AC34G9X4</accession>
<organism evidence="1 2">
    <name type="scientific">Panagrolaimus sp. ES5</name>
    <dbReference type="NCBI Taxonomy" id="591445"/>
    <lineage>
        <taxon>Eukaryota</taxon>
        <taxon>Metazoa</taxon>
        <taxon>Ecdysozoa</taxon>
        <taxon>Nematoda</taxon>
        <taxon>Chromadorea</taxon>
        <taxon>Rhabditida</taxon>
        <taxon>Tylenchina</taxon>
        <taxon>Panagrolaimomorpha</taxon>
        <taxon>Panagrolaimoidea</taxon>
        <taxon>Panagrolaimidae</taxon>
        <taxon>Panagrolaimus</taxon>
    </lineage>
</organism>
<dbReference type="WBParaSite" id="ES5_v2.g26365.t1">
    <property type="protein sequence ID" value="ES5_v2.g26365.t1"/>
    <property type="gene ID" value="ES5_v2.g26365"/>
</dbReference>
<name>A0AC34G9X4_9BILA</name>
<protein>
    <submittedName>
        <fullName evidence="2">Uncharacterized protein</fullName>
    </submittedName>
</protein>
<dbReference type="Proteomes" id="UP000887579">
    <property type="component" value="Unplaced"/>
</dbReference>
<evidence type="ECO:0000313" key="2">
    <source>
        <dbReference type="WBParaSite" id="ES5_v2.g26365.t1"/>
    </source>
</evidence>
<sequence>FKPADTPAQLIKFGNVEQPATNGTEKLNGTSNSSNLFNLNLPSTGAAPTFAAPSFHALGQQNTFSTVTNDSKNSTEQAISNPPAAAPFTFNAAPPSATFNFGGTEPAKNGAFQSNGSSSNLFNLPFTGQSSAAPSFPALGQQNAFPTGGGNNSTEQTVSNPTSAPFTFNTAPTSFNFGGSEQPATNGTFQFNGVNGSSSSLFSISGAAPAFSAPSFPALGQQNSFMPPSGGSNMGSNARRLLLAKRTRKK</sequence>
<reference evidence="2" key="1">
    <citation type="submission" date="2022-11" db="UniProtKB">
        <authorList>
            <consortium name="WormBaseParasite"/>
        </authorList>
    </citation>
    <scope>IDENTIFICATION</scope>
</reference>